<dbReference type="EMBL" id="MU853226">
    <property type="protein sequence ID" value="KAK4125172.1"/>
    <property type="molecule type" value="Genomic_DNA"/>
</dbReference>
<sequence length="129" mass="14502">MPRGKDLDTVRQSFNIGRAVTKLIPQHVSGVRSHKGKTHELWNSELGAFVSSAENYLIESRHPPPYISPMLNSLPESPRPSNFGGYHRFTLDITSNIVRDGANQFGWWDLCRMPMENGDGGRKPKPMGK</sequence>
<reference evidence="1" key="1">
    <citation type="journal article" date="2023" name="Mol. Phylogenet. Evol.">
        <title>Genome-scale phylogeny and comparative genomics of the fungal order Sordariales.</title>
        <authorList>
            <person name="Hensen N."/>
            <person name="Bonometti L."/>
            <person name="Westerberg I."/>
            <person name="Brannstrom I.O."/>
            <person name="Guillou S."/>
            <person name="Cros-Aarteil S."/>
            <person name="Calhoun S."/>
            <person name="Haridas S."/>
            <person name="Kuo A."/>
            <person name="Mondo S."/>
            <person name="Pangilinan J."/>
            <person name="Riley R."/>
            <person name="LaButti K."/>
            <person name="Andreopoulos B."/>
            <person name="Lipzen A."/>
            <person name="Chen C."/>
            <person name="Yan M."/>
            <person name="Daum C."/>
            <person name="Ng V."/>
            <person name="Clum A."/>
            <person name="Steindorff A."/>
            <person name="Ohm R.A."/>
            <person name="Martin F."/>
            <person name="Silar P."/>
            <person name="Natvig D.O."/>
            <person name="Lalanne C."/>
            <person name="Gautier V."/>
            <person name="Ament-Velasquez S.L."/>
            <person name="Kruys A."/>
            <person name="Hutchinson M.I."/>
            <person name="Powell A.J."/>
            <person name="Barry K."/>
            <person name="Miller A.N."/>
            <person name="Grigoriev I.V."/>
            <person name="Debuchy R."/>
            <person name="Gladieux P."/>
            <person name="Hiltunen Thoren M."/>
            <person name="Johannesson H."/>
        </authorList>
    </citation>
    <scope>NUCLEOTIDE SEQUENCE</scope>
    <source>
        <strain evidence="1">CBS 731.68</strain>
    </source>
</reference>
<keyword evidence="2" id="KW-1185">Reference proteome</keyword>
<comment type="caution">
    <text evidence="1">The sequence shown here is derived from an EMBL/GenBank/DDBJ whole genome shotgun (WGS) entry which is preliminary data.</text>
</comment>
<dbReference type="AlphaFoldDB" id="A0AAN6U2J4"/>
<evidence type="ECO:0000313" key="1">
    <source>
        <dbReference type="EMBL" id="KAK4125172.1"/>
    </source>
</evidence>
<accession>A0AAN6U2J4</accession>
<dbReference type="Proteomes" id="UP001302602">
    <property type="component" value="Unassembled WGS sequence"/>
</dbReference>
<evidence type="ECO:0000313" key="2">
    <source>
        <dbReference type="Proteomes" id="UP001302602"/>
    </source>
</evidence>
<dbReference type="RefSeq" id="XP_062648943.1">
    <property type="nucleotide sequence ID" value="XM_062791187.1"/>
</dbReference>
<name>A0AAN6U2J4_9PEZI</name>
<dbReference type="GeneID" id="87827956"/>
<gene>
    <name evidence="1" type="ORF">N657DRAFT_633064</name>
</gene>
<protein>
    <submittedName>
        <fullName evidence="1">Uncharacterized protein</fullName>
    </submittedName>
</protein>
<reference evidence="1" key="2">
    <citation type="submission" date="2023-05" db="EMBL/GenBank/DDBJ databases">
        <authorList>
            <consortium name="Lawrence Berkeley National Laboratory"/>
            <person name="Steindorff A."/>
            <person name="Hensen N."/>
            <person name="Bonometti L."/>
            <person name="Westerberg I."/>
            <person name="Brannstrom I.O."/>
            <person name="Guillou S."/>
            <person name="Cros-Aarteil S."/>
            <person name="Calhoun S."/>
            <person name="Haridas S."/>
            <person name="Kuo A."/>
            <person name="Mondo S."/>
            <person name="Pangilinan J."/>
            <person name="Riley R."/>
            <person name="Labutti K."/>
            <person name="Andreopoulos B."/>
            <person name="Lipzen A."/>
            <person name="Chen C."/>
            <person name="Yanf M."/>
            <person name="Daum C."/>
            <person name="Ng V."/>
            <person name="Clum A."/>
            <person name="Ohm R."/>
            <person name="Martin F."/>
            <person name="Silar P."/>
            <person name="Natvig D."/>
            <person name="Lalanne C."/>
            <person name="Gautier V."/>
            <person name="Ament-Velasquez S.L."/>
            <person name="Kruys A."/>
            <person name="Hutchinson M.I."/>
            <person name="Powell A.J."/>
            <person name="Barry K."/>
            <person name="Miller A.N."/>
            <person name="Grigoriev I.V."/>
            <person name="Debuchy R."/>
            <person name="Gladieux P."/>
            <person name="Thoren M.H."/>
            <person name="Johannesson H."/>
        </authorList>
    </citation>
    <scope>NUCLEOTIDE SEQUENCE</scope>
    <source>
        <strain evidence="1">CBS 731.68</strain>
    </source>
</reference>
<organism evidence="1 2">
    <name type="scientific">Parathielavia appendiculata</name>
    <dbReference type="NCBI Taxonomy" id="2587402"/>
    <lineage>
        <taxon>Eukaryota</taxon>
        <taxon>Fungi</taxon>
        <taxon>Dikarya</taxon>
        <taxon>Ascomycota</taxon>
        <taxon>Pezizomycotina</taxon>
        <taxon>Sordariomycetes</taxon>
        <taxon>Sordariomycetidae</taxon>
        <taxon>Sordariales</taxon>
        <taxon>Chaetomiaceae</taxon>
        <taxon>Parathielavia</taxon>
    </lineage>
</organism>
<proteinExistence type="predicted"/>